<dbReference type="SMART" id="SM00663">
    <property type="entry name" value="RPOLA_N"/>
    <property type="match status" value="1"/>
</dbReference>
<dbReference type="GO" id="GO:0180034">
    <property type="term" value="P:co-transcriptional lncRNA 3' end processing, cleavage and polyadenylation pathway"/>
    <property type="evidence" value="ECO:0007669"/>
    <property type="project" value="EnsemblFungi"/>
</dbReference>
<keyword evidence="4" id="KW-0597">Phosphoprotein</keyword>
<evidence type="ECO:0000256" key="1">
    <source>
        <dbReference type="ARBA" id="ARBA00004123"/>
    </source>
</evidence>
<dbReference type="Gene3D" id="1.10.274.100">
    <property type="entry name" value="RNA polymerase Rpb1, domain 3"/>
    <property type="match status" value="1"/>
</dbReference>
<evidence type="ECO:0000256" key="8">
    <source>
        <dbReference type="ARBA" id="ARBA00022737"/>
    </source>
</evidence>
<dbReference type="GO" id="GO:0006367">
    <property type="term" value="P:transcription initiation at RNA polymerase II promoter"/>
    <property type="evidence" value="ECO:0007669"/>
    <property type="project" value="EnsemblFungi"/>
</dbReference>
<evidence type="ECO:0000256" key="14">
    <source>
        <dbReference type="ARBA" id="ARBA00048552"/>
    </source>
</evidence>
<comment type="catalytic activity">
    <reaction evidence="14 15">
        <text>RNA(n) + a ribonucleoside 5'-triphosphate = RNA(n+1) + diphosphate</text>
        <dbReference type="Rhea" id="RHEA:21248"/>
        <dbReference type="Rhea" id="RHEA-COMP:14527"/>
        <dbReference type="Rhea" id="RHEA-COMP:17342"/>
        <dbReference type="ChEBI" id="CHEBI:33019"/>
        <dbReference type="ChEBI" id="CHEBI:61557"/>
        <dbReference type="ChEBI" id="CHEBI:140395"/>
        <dbReference type="EC" id="2.7.7.6"/>
    </reaction>
</comment>
<feature type="compositionally biased region" description="Low complexity" evidence="16">
    <location>
        <begin position="1558"/>
        <end position="1574"/>
    </location>
</feature>
<feature type="compositionally biased region" description="Polar residues" evidence="16">
    <location>
        <begin position="1580"/>
        <end position="1592"/>
    </location>
</feature>
<evidence type="ECO:0000256" key="3">
    <source>
        <dbReference type="ARBA" id="ARBA00022478"/>
    </source>
</evidence>
<dbReference type="InterPro" id="IPR000722">
    <property type="entry name" value="RNA_pol_asu"/>
</dbReference>
<evidence type="ECO:0000256" key="4">
    <source>
        <dbReference type="ARBA" id="ARBA00022553"/>
    </source>
</evidence>
<dbReference type="Pfam" id="PF00623">
    <property type="entry name" value="RNA_pol_Rpb1_2"/>
    <property type="match status" value="1"/>
</dbReference>
<feature type="compositionally biased region" description="Low complexity" evidence="16">
    <location>
        <begin position="1603"/>
        <end position="1677"/>
    </location>
</feature>
<dbReference type="SUPFAM" id="SSF64484">
    <property type="entry name" value="beta and beta-prime subunits of DNA dependent RNA-polymerase"/>
    <property type="match status" value="1"/>
</dbReference>
<dbReference type="OrthoDB" id="270392at2759"/>
<dbReference type="EMBL" id="CDHN01000002">
    <property type="protein sequence ID" value="CEJ88859.1"/>
    <property type="molecule type" value="Genomic_DNA"/>
</dbReference>
<dbReference type="GO" id="GO:0006369">
    <property type="term" value="P:termination of RNA polymerase II transcription"/>
    <property type="evidence" value="ECO:0007669"/>
    <property type="project" value="EnsemblFungi"/>
</dbReference>
<dbReference type="FunFam" id="1.10.150.390:FF:000001">
    <property type="entry name" value="DNA-directed RNA polymerase subunit"/>
    <property type="match status" value="1"/>
</dbReference>
<feature type="compositionally biased region" description="Basic and acidic residues" evidence="16">
    <location>
        <begin position="152"/>
        <end position="164"/>
    </location>
</feature>
<feature type="region of interest" description="Disordered" evidence="16">
    <location>
        <begin position="1558"/>
        <end position="1754"/>
    </location>
</feature>
<evidence type="ECO:0000256" key="2">
    <source>
        <dbReference type="ARBA" id="ARBA00006460"/>
    </source>
</evidence>
<dbReference type="Pfam" id="PF04997">
    <property type="entry name" value="RNA_pol_Rpb1_1"/>
    <property type="match status" value="1"/>
</dbReference>
<dbReference type="Proteomes" id="UP000039046">
    <property type="component" value="Unassembled WGS sequence"/>
</dbReference>
<dbReference type="GO" id="GO:0046872">
    <property type="term" value="F:metal ion binding"/>
    <property type="evidence" value="ECO:0007669"/>
    <property type="project" value="UniProtKB-KW"/>
</dbReference>
<dbReference type="FunFam" id="3.30.1360.140:FF:000001">
    <property type="entry name" value="DNA-directed RNA polymerase subunit"/>
    <property type="match status" value="1"/>
</dbReference>
<organism evidence="18 19">
    <name type="scientific">[Torrubiella] hemipterigena</name>
    <dbReference type="NCBI Taxonomy" id="1531966"/>
    <lineage>
        <taxon>Eukaryota</taxon>
        <taxon>Fungi</taxon>
        <taxon>Dikarya</taxon>
        <taxon>Ascomycota</taxon>
        <taxon>Pezizomycotina</taxon>
        <taxon>Sordariomycetes</taxon>
        <taxon>Hypocreomycetidae</taxon>
        <taxon>Hypocreales</taxon>
        <taxon>Clavicipitaceae</taxon>
        <taxon>Clavicipitaceae incertae sedis</taxon>
        <taxon>'Torrubiella' clade</taxon>
    </lineage>
</organism>
<evidence type="ECO:0000256" key="13">
    <source>
        <dbReference type="ARBA" id="ARBA00023242"/>
    </source>
</evidence>
<dbReference type="GO" id="GO:0030643">
    <property type="term" value="P:intracellular phosphate ion homeostasis"/>
    <property type="evidence" value="ECO:0007669"/>
    <property type="project" value="EnsemblFungi"/>
</dbReference>
<dbReference type="InterPro" id="IPR007083">
    <property type="entry name" value="RNA_pol_Rpb1_4"/>
</dbReference>
<keyword evidence="5 15" id="KW-0808">Transferase</keyword>
<dbReference type="PANTHER" id="PTHR19376">
    <property type="entry name" value="DNA-DIRECTED RNA POLYMERASE"/>
    <property type="match status" value="1"/>
</dbReference>
<dbReference type="GO" id="GO:0005665">
    <property type="term" value="C:RNA polymerase II, core complex"/>
    <property type="evidence" value="ECO:0007669"/>
    <property type="project" value="EnsemblFungi"/>
</dbReference>
<keyword evidence="19" id="KW-1185">Reference proteome</keyword>
<dbReference type="Gene3D" id="6.20.50.80">
    <property type="match status" value="1"/>
</dbReference>
<comment type="similarity">
    <text evidence="2 15">Belongs to the RNA polymerase beta' chain family.</text>
</comment>
<dbReference type="FunFam" id="2.40.40.20:FF:000019">
    <property type="entry name" value="DNA-directed RNA polymerase II subunit RPB1"/>
    <property type="match status" value="1"/>
</dbReference>
<dbReference type="Gene3D" id="2.40.40.20">
    <property type="match status" value="1"/>
</dbReference>
<dbReference type="Pfam" id="PF04983">
    <property type="entry name" value="RNA_pol_Rpb1_3"/>
    <property type="match status" value="1"/>
</dbReference>
<dbReference type="Gene3D" id="3.30.1490.180">
    <property type="entry name" value="RNA polymerase ii"/>
    <property type="match status" value="1"/>
</dbReference>
<evidence type="ECO:0000313" key="19">
    <source>
        <dbReference type="Proteomes" id="UP000039046"/>
    </source>
</evidence>
<dbReference type="GO" id="GO:0006368">
    <property type="term" value="P:transcription elongation by RNA polymerase II"/>
    <property type="evidence" value="ECO:0007669"/>
    <property type="project" value="EnsemblFungi"/>
</dbReference>
<dbReference type="GO" id="GO:0000785">
    <property type="term" value="C:chromatin"/>
    <property type="evidence" value="ECO:0007669"/>
    <property type="project" value="EnsemblFungi"/>
</dbReference>
<accession>A0A0A1T2I4</accession>
<dbReference type="EC" id="2.7.7.6" evidence="15"/>
<dbReference type="InterPro" id="IPR007073">
    <property type="entry name" value="RNA_pol_Rpb1_7"/>
</dbReference>
<dbReference type="InterPro" id="IPR006592">
    <property type="entry name" value="RNA_pol_N"/>
</dbReference>
<evidence type="ECO:0000256" key="15">
    <source>
        <dbReference type="RuleBase" id="RU004279"/>
    </source>
</evidence>
<keyword evidence="13" id="KW-0539">Nucleus</keyword>
<reference evidence="18 19" key="1">
    <citation type="journal article" date="2015" name="Genome Announc.">
        <title>Draft Genome Sequence and Gene Annotation of the Entomopathogenic Fungus Verticillium hemipterigenum.</title>
        <authorList>
            <person name="Horn F."/>
            <person name="Habel A."/>
            <person name="Scharf D.H."/>
            <person name="Dworschak J."/>
            <person name="Brakhage A.A."/>
            <person name="Guthke R."/>
            <person name="Hertweck C."/>
            <person name="Linde J."/>
        </authorList>
    </citation>
    <scope>NUCLEOTIDE SEQUENCE [LARGE SCALE GENOMIC DNA]</scope>
</reference>
<comment type="function">
    <text evidence="15">DNA-dependent RNA polymerase catalyzes the transcription of DNA into RNA using the four ribonucleoside triphosphates as substrates.</text>
</comment>
<dbReference type="Gene3D" id="1.10.132.30">
    <property type="match status" value="1"/>
</dbReference>
<gene>
    <name evidence="18" type="ORF">VHEMI04885</name>
</gene>
<dbReference type="InterPro" id="IPR007080">
    <property type="entry name" value="RNA_pol_Rpb1_1"/>
</dbReference>
<dbReference type="GO" id="GO:0019985">
    <property type="term" value="P:translesion synthesis"/>
    <property type="evidence" value="ECO:0007669"/>
    <property type="project" value="EnsemblFungi"/>
</dbReference>
<dbReference type="CDD" id="cd02584">
    <property type="entry name" value="RNAP_II_Rpb1_C"/>
    <property type="match status" value="1"/>
</dbReference>
<feature type="domain" description="RNA polymerase N-terminal" evidence="17">
    <location>
        <begin position="244"/>
        <end position="550"/>
    </location>
</feature>
<dbReference type="CDD" id="cd02733">
    <property type="entry name" value="RNAP_II_RPB1_N"/>
    <property type="match status" value="1"/>
</dbReference>
<protein>
    <recommendedName>
        <fullName evidence="15">DNA-directed RNA polymerase subunit</fullName>
        <ecNumber evidence="15">2.7.7.6</ecNumber>
    </recommendedName>
</protein>
<keyword evidence="9" id="KW-0862">Zinc</keyword>
<dbReference type="Pfam" id="PF04992">
    <property type="entry name" value="RNA_pol_Rpb1_6"/>
    <property type="match status" value="1"/>
</dbReference>
<dbReference type="GO" id="GO:0003677">
    <property type="term" value="F:DNA binding"/>
    <property type="evidence" value="ECO:0007669"/>
    <property type="project" value="UniProtKB-KW"/>
</dbReference>
<dbReference type="InterPro" id="IPR038120">
    <property type="entry name" value="Rpb1_funnel_sf"/>
</dbReference>
<keyword evidence="11" id="KW-0238">DNA-binding</keyword>
<keyword evidence="7" id="KW-0479">Metal-binding</keyword>
<dbReference type="PROSITE" id="PS00115">
    <property type="entry name" value="RNA_POL_II_REPEAT"/>
    <property type="match status" value="4"/>
</dbReference>
<dbReference type="GO" id="GO:0140463">
    <property type="term" value="F:chromatin-protein adaptor activity"/>
    <property type="evidence" value="ECO:0007669"/>
    <property type="project" value="EnsemblFungi"/>
</dbReference>
<evidence type="ECO:0000256" key="6">
    <source>
        <dbReference type="ARBA" id="ARBA00022695"/>
    </source>
</evidence>
<dbReference type="Gene3D" id="3.30.1360.140">
    <property type="match status" value="1"/>
</dbReference>
<feature type="compositionally biased region" description="Polar residues" evidence="16">
    <location>
        <begin position="1744"/>
        <end position="1754"/>
    </location>
</feature>
<dbReference type="InterPro" id="IPR007075">
    <property type="entry name" value="RNA_pol_Rpb1_6"/>
</dbReference>
<dbReference type="InterPro" id="IPR044893">
    <property type="entry name" value="RNA_pol_Rpb1_clamp_domain"/>
</dbReference>
<dbReference type="NCBIfam" id="NF006336">
    <property type="entry name" value="PRK08566.1"/>
    <property type="match status" value="1"/>
</dbReference>
<keyword evidence="6 15" id="KW-0548">Nucleotidyltransferase</keyword>
<dbReference type="FunFam" id="4.10.860.120:FF:000003">
    <property type="entry name" value="DNA-directed RNA polymerase subunit"/>
    <property type="match status" value="1"/>
</dbReference>
<proteinExistence type="inferred from homology"/>
<dbReference type="Pfam" id="PF04990">
    <property type="entry name" value="RNA_pol_Rpb1_7"/>
    <property type="match status" value="1"/>
</dbReference>
<evidence type="ECO:0000259" key="17">
    <source>
        <dbReference type="SMART" id="SM00663"/>
    </source>
</evidence>
<evidence type="ECO:0000256" key="7">
    <source>
        <dbReference type="ARBA" id="ARBA00022723"/>
    </source>
</evidence>
<dbReference type="GO" id="GO:0003899">
    <property type="term" value="F:DNA-directed RNA polymerase activity"/>
    <property type="evidence" value="ECO:0007669"/>
    <property type="project" value="UniProtKB-EC"/>
</dbReference>
<feature type="region of interest" description="Disordered" evidence="16">
    <location>
        <begin position="152"/>
        <end position="182"/>
    </location>
</feature>
<dbReference type="FunFam" id="1.10.274.100:FF:000001">
    <property type="entry name" value="DNA-directed RNA polymerase subunit"/>
    <property type="match status" value="1"/>
</dbReference>
<dbReference type="InterPro" id="IPR042102">
    <property type="entry name" value="RNA_pol_Rpb1_3_sf"/>
</dbReference>
<evidence type="ECO:0000256" key="16">
    <source>
        <dbReference type="SAM" id="MobiDB-lite"/>
    </source>
</evidence>
<dbReference type="Gene3D" id="4.10.860.120">
    <property type="entry name" value="RNA polymerase II, clamp domain"/>
    <property type="match status" value="2"/>
</dbReference>
<dbReference type="STRING" id="1531966.A0A0A1T2I4"/>
<dbReference type="FunFam" id="1.10.132.30:FF:000001">
    <property type="entry name" value="DNA-directed RNA polymerase subunit"/>
    <property type="match status" value="1"/>
</dbReference>
<keyword evidence="10" id="KW-0460">Magnesium</keyword>
<evidence type="ECO:0000256" key="10">
    <source>
        <dbReference type="ARBA" id="ARBA00022842"/>
    </source>
</evidence>
<dbReference type="InterPro" id="IPR045867">
    <property type="entry name" value="DNA-dir_RpoC_beta_prime"/>
</dbReference>
<dbReference type="FunFam" id="3.30.1490.180:FF:000001">
    <property type="entry name" value="DNA-directed RNA polymerase subunit"/>
    <property type="match status" value="1"/>
</dbReference>
<evidence type="ECO:0000256" key="11">
    <source>
        <dbReference type="ARBA" id="ARBA00023125"/>
    </source>
</evidence>
<dbReference type="Gene3D" id="1.10.150.390">
    <property type="match status" value="1"/>
</dbReference>
<keyword evidence="12 15" id="KW-0804">Transcription</keyword>
<dbReference type="Gene3D" id="6.10.250.2940">
    <property type="match status" value="1"/>
</dbReference>
<evidence type="ECO:0000256" key="9">
    <source>
        <dbReference type="ARBA" id="ARBA00022833"/>
    </source>
</evidence>
<keyword evidence="3 15" id="KW-0240">DNA-directed RNA polymerase</keyword>
<dbReference type="Pfam" id="PF05000">
    <property type="entry name" value="RNA_pol_Rpb1_4"/>
    <property type="match status" value="1"/>
</dbReference>
<dbReference type="GO" id="GO:0003968">
    <property type="term" value="F:RNA-directed RNA polymerase activity"/>
    <property type="evidence" value="ECO:0007669"/>
    <property type="project" value="EnsemblFungi"/>
</dbReference>
<dbReference type="HOGENOM" id="CLU_000487_3_0_1"/>
<evidence type="ECO:0000256" key="12">
    <source>
        <dbReference type="ARBA" id="ARBA00023163"/>
    </source>
</evidence>
<evidence type="ECO:0000313" key="18">
    <source>
        <dbReference type="EMBL" id="CEJ88859.1"/>
    </source>
</evidence>
<comment type="subcellular location">
    <subcellularLocation>
        <location evidence="1">Nucleus</location>
    </subcellularLocation>
</comment>
<evidence type="ECO:0000256" key="5">
    <source>
        <dbReference type="ARBA" id="ARBA00022679"/>
    </source>
</evidence>
<sequence>MANLSHFAFSSAPLKIVEEIQFGMLSPEEIKSMSVAHILYPETMEENKTKPRDGGLNDPLLGSIDRQFKCKTCTEPMHECPGHFGHIELAKPVYHPGFIKKVKKVLEIVCHNCSKVLADESDPEFVTAINTRDPKLRFKRVWAVCKKKRRCENEDRQDKNKDEEFQPGMKPAAVEGHGGCGNVQPQVRQAALQLKAAYEVAQEDGPKRKETVPITPEMAHGIMRRISERDLKNIGLNGDYARPEWMVITVLPVPPPPVRPSISMDGTGTGMRNEDDLTYKLGDIIRANGNVKQAIREGSPQHIARDFEDLLQYHVATYMDNDIAGQPRALQKSGRPVKSIRARLKGKEGRLRGNLMGKRVDFSARTVITGDANLSLHEVGVPRSIARTLTYPETVTPYNIGRLHQLVENGPNEHPGAKYVIRSDGTRIDLRHHRRAAQISLEYGWKVERHLIDGDYIIFNRQPSLHKESMMGHRVRVMPYSTFRLNLSVTSPYNADFDGDEMNLHVPQSEETRAEIKELCLVPNNIVSPQKNGPLMGIVQDSLAGVYKLCRRDTFLDKELVMNLMLWVPNWDGVIPQPAILKPRPRWTGKQIISMVIPKEISLFAPEDKSDIPLKDTGLLIQSGDLMYGLMKKKSVGAAAGGIIHLCYNELGPDGAMAFLNGVQQVVTYWLLQNGHSIGIGDTVPDKQTIEKVQVHIDTKKAEVAKLTAQATANELEALPGMNVRATFENKVSMALNQARDLAGTTTQKSLKDSNNAVTMAESGSKGSSINISQMSALVGQQIVEGKRIPFGFKYRTLPHFTKDDYSPEARGFVENSYLRGLTPSEFFFHAMAGREGLIDTAVKTAETGYIQRRLVKALEDLSARYDGTVRNSLGDIIQFLYGEDGLDAMCIEKQKLGILKMSDAAFEKQYRLDLANPPSWFKKDYEYGNELTGDKASMDLLDSEWDALVTCRQEVRVINRPKQGDEMMQLPLNIGRIIQTAKRVFNIKETDRSNLRPADVIPVVQGLLDNMKMVRGADDISLEADFNSTILFKALLRSRLAFKEIVKEHRLNKLAFDYVIGELGSRWERSFVNPGEMVGVLAAQSIGEPATQMTLNTFHFAGVSSKNVTLGVPRLKEILNLAKNIKTPGMAVYLQTPLAKQEQAKKLRSMVEYTNLRSITAVTEIYYDPDVESTNIQDDLDMVESYFMIPDDTHDTLSQQSRWLLRITLDRQKLLDKEIKIEDVAQRIKEEYPTDLAVIFSDNNADEQVIRIRTIRQDDEKDDDGEKRIEDDVMLKRLEAHLLDTLTLRGVPGVERAFLTKGTRLVELEDGSELALKDDARCTEWYLDTSGSALRDVLAVDGVDASRTYTNDLWQITEVFGVEAARSALVKELTNVLAFDGSYVNHRHIALLVDVMTYRGSISAVTRHGINRADTGALMRCSFEETVEILLEAAATGELDDCRGISENVMLGQLAPMGTGNFDVFLDPKMLETVISDNSRMGLMPGMPVKEGEGEGAMTPYDSGSPMADSGYLSLSSPTAGNFSPIQGAGSETPAGFGTEYGGGGFGGMGSMSPYSRGAASPFSTSPTSPFSSGMGGYSPTSPNAGYSPTSPMLDGGARYATSPSFSPSSPSFSPTSPMLRPTSPASPSYSPTSPSYSPTSPTSPRHYSPTSPAQFNSPTSPSYSPASPNYSPASPNLHGAGATSPSYSPASPSWSPTSPEAYSPTSPSFHRSPNQQSPTSPSYSPTSPSFSPQTPGPSGSGNQYSPSSPKND</sequence>
<dbReference type="InterPro" id="IPR007081">
    <property type="entry name" value="RNA_pol_Rpb1_5"/>
</dbReference>
<dbReference type="InterPro" id="IPR038593">
    <property type="entry name" value="RNA_pol_Rpb1_7_sf"/>
</dbReference>
<dbReference type="InterPro" id="IPR000684">
    <property type="entry name" value="RNA_pol_II_repeat_euk"/>
</dbReference>
<feature type="compositionally biased region" description="Low complexity" evidence="16">
    <location>
        <begin position="1714"/>
        <end position="1743"/>
    </location>
</feature>
<dbReference type="Pfam" id="PF04998">
    <property type="entry name" value="RNA_pol_Rpb1_5"/>
    <property type="match status" value="1"/>
</dbReference>
<dbReference type="InterPro" id="IPR007066">
    <property type="entry name" value="RNA_pol_Rpb1_3"/>
</dbReference>
<keyword evidence="8" id="KW-0677">Repeat</keyword>
<dbReference type="PANTHER" id="PTHR19376:SF37">
    <property type="entry name" value="DNA-DIRECTED RNA POLYMERASE II SUBUNIT RPB1"/>
    <property type="match status" value="1"/>
</dbReference>
<name>A0A0A1T2I4_9HYPO</name>
<feature type="compositionally biased region" description="Low complexity" evidence="16">
    <location>
        <begin position="1686"/>
        <end position="1701"/>
    </location>
</feature>